<name>A0ABP0HD98_9DINO</name>
<dbReference type="Proteomes" id="UP001642484">
    <property type="component" value="Unassembled WGS sequence"/>
</dbReference>
<protein>
    <submittedName>
        <fullName evidence="2">Uncharacterized protein</fullName>
    </submittedName>
</protein>
<evidence type="ECO:0000313" key="3">
    <source>
        <dbReference type="Proteomes" id="UP001642484"/>
    </source>
</evidence>
<accession>A0ABP0HD98</accession>
<sequence>MDTLQASMKQQQETLHTHQGRINEIDQRPAHTQHQLQKEQQLQASKQALVTSWADSATAHDRLKAIEDLLRKEGLTSRYASTTTMKGKTGISPFTVVEFFTKEARNEFLDMIKKDMLICHGQITVGRAQTPKYQREADQPFRCAIATFSQCEGTRARHKPTRELSALWHSAEWVLMAEASPVDKTDIIIHVQPSTHEAFVSKFQADWQQWGGQKGQTSNTAAEYDEKCRQLQTAGKQTAQPMETDAANATPQTVSQPKGAGTGAARQ</sequence>
<organism evidence="2 3">
    <name type="scientific">Durusdinium trenchii</name>
    <dbReference type="NCBI Taxonomy" id="1381693"/>
    <lineage>
        <taxon>Eukaryota</taxon>
        <taxon>Sar</taxon>
        <taxon>Alveolata</taxon>
        <taxon>Dinophyceae</taxon>
        <taxon>Suessiales</taxon>
        <taxon>Symbiodiniaceae</taxon>
        <taxon>Durusdinium</taxon>
    </lineage>
</organism>
<evidence type="ECO:0000313" key="2">
    <source>
        <dbReference type="EMBL" id="CAK8987124.1"/>
    </source>
</evidence>
<gene>
    <name evidence="2" type="ORF">CCMP2556_LOCUS758</name>
</gene>
<feature type="compositionally biased region" description="Polar residues" evidence="1">
    <location>
        <begin position="232"/>
        <end position="256"/>
    </location>
</feature>
<proteinExistence type="predicted"/>
<dbReference type="EMBL" id="CAXAMN010000225">
    <property type="protein sequence ID" value="CAK8987124.1"/>
    <property type="molecule type" value="Genomic_DNA"/>
</dbReference>
<feature type="region of interest" description="Disordered" evidence="1">
    <location>
        <begin position="232"/>
        <end position="267"/>
    </location>
</feature>
<reference evidence="2 3" key="1">
    <citation type="submission" date="2024-02" db="EMBL/GenBank/DDBJ databases">
        <authorList>
            <person name="Chen Y."/>
            <person name="Shah S."/>
            <person name="Dougan E. K."/>
            <person name="Thang M."/>
            <person name="Chan C."/>
        </authorList>
    </citation>
    <scope>NUCLEOTIDE SEQUENCE [LARGE SCALE GENOMIC DNA]</scope>
</reference>
<evidence type="ECO:0000256" key="1">
    <source>
        <dbReference type="SAM" id="MobiDB-lite"/>
    </source>
</evidence>
<keyword evidence="3" id="KW-1185">Reference proteome</keyword>
<comment type="caution">
    <text evidence="2">The sequence shown here is derived from an EMBL/GenBank/DDBJ whole genome shotgun (WGS) entry which is preliminary data.</text>
</comment>